<organism evidence="1 2">
    <name type="scientific">Candidatus Raymondbacteria bacterium RIFOXYD12_FULL_49_13</name>
    <dbReference type="NCBI Taxonomy" id="1817890"/>
    <lineage>
        <taxon>Bacteria</taxon>
        <taxon>Raymondiibacteriota</taxon>
    </lineage>
</organism>
<dbReference type="GO" id="GO:0005975">
    <property type="term" value="P:carbohydrate metabolic process"/>
    <property type="evidence" value="ECO:0007669"/>
    <property type="project" value="InterPro"/>
</dbReference>
<dbReference type="Proteomes" id="UP000179243">
    <property type="component" value="Unassembled WGS sequence"/>
</dbReference>
<dbReference type="InterPro" id="IPR008928">
    <property type="entry name" value="6-hairpin_glycosidase_sf"/>
</dbReference>
<proteinExistence type="predicted"/>
<evidence type="ECO:0000313" key="2">
    <source>
        <dbReference type="Proteomes" id="UP000179243"/>
    </source>
</evidence>
<protein>
    <recommendedName>
        <fullName evidence="3">Delta-aminolevulinic acid dehydratase</fullName>
    </recommendedName>
</protein>
<dbReference type="SUPFAM" id="SSF48208">
    <property type="entry name" value="Six-hairpin glycosidases"/>
    <property type="match status" value="1"/>
</dbReference>
<name>A0A1F7F4K3_UNCRA</name>
<accession>A0A1F7F4K3</accession>
<gene>
    <name evidence="1" type="ORF">A2519_05995</name>
</gene>
<dbReference type="AlphaFoldDB" id="A0A1F7F4K3"/>
<comment type="caution">
    <text evidence="1">The sequence shown here is derived from an EMBL/GenBank/DDBJ whole genome shotgun (WGS) entry which is preliminary data.</text>
</comment>
<sequence>MIHNYLGITADTLASAKCCNYAGYDKFDALNSPLLERLSLGNAWIRFFITQAVCRVPINVRPLLLVKASRNPKGIALFSRAYLWLYQKTGDTSYLEESTTLLKWLNTHRCIGYQRACWGYNHIWQSIPPFVQFPGTPNLVTTVFAGESFLHGYRVSGRLEFLDAAHESALFITQDLPVLADACDERAIGYILGPQSHIVLNVQVLAGAFLVKVWKHTHEKELLDTAVKLLTFTVNRRTSFDSWDYSFPAEKYHGVDNYHTGGIVDGLLEYFEETGDDRFLDIYWKAVDYYRKALFESNGAPRWMNNQKYPHDVHGAAQGIISFVKAAKHKPEYLSLAHTIADWSIANLYRPKTRDFMYRQGRFLNWNFSLMRWCNAWMARALAELINDGQ</sequence>
<evidence type="ECO:0000313" key="1">
    <source>
        <dbReference type="EMBL" id="OGK01594.1"/>
    </source>
</evidence>
<dbReference type="EMBL" id="MFYX01000123">
    <property type="protein sequence ID" value="OGK01594.1"/>
    <property type="molecule type" value="Genomic_DNA"/>
</dbReference>
<reference evidence="1 2" key="1">
    <citation type="journal article" date="2016" name="Nat. Commun.">
        <title>Thousands of microbial genomes shed light on interconnected biogeochemical processes in an aquifer system.</title>
        <authorList>
            <person name="Anantharaman K."/>
            <person name="Brown C.T."/>
            <person name="Hug L.A."/>
            <person name="Sharon I."/>
            <person name="Castelle C.J."/>
            <person name="Probst A.J."/>
            <person name="Thomas B.C."/>
            <person name="Singh A."/>
            <person name="Wilkins M.J."/>
            <person name="Karaoz U."/>
            <person name="Brodie E.L."/>
            <person name="Williams K.H."/>
            <person name="Hubbard S.S."/>
            <person name="Banfield J.F."/>
        </authorList>
    </citation>
    <scope>NUCLEOTIDE SEQUENCE [LARGE SCALE GENOMIC DNA]</scope>
</reference>
<evidence type="ECO:0008006" key="3">
    <source>
        <dbReference type="Google" id="ProtNLM"/>
    </source>
</evidence>